<feature type="compositionally biased region" description="Low complexity" evidence="5">
    <location>
        <begin position="68"/>
        <end position="86"/>
    </location>
</feature>
<proteinExistence type="inferred from homology"/>
<dbReference type="NCBIfam" id="TIGR02947">
    <property type="entry name" value="SigH_actino"/>
    <property type="match status" value="1"/>
</dbReference>
<evidence type="ECO:0000256" key="2">
    <source>
        <dbReference type="ARBA" id="ARBA00023015"/>
    </source>
</evidence>
<keyword evidence="9" id="KW-1185">Reference proteome</keyword>
<dbReference type="InterPro" id="IPR036388">
    <property type="entry name" value="WH-like_DNA-bd_sf"/>
</dbReference>
<comment type="similarity">
    <text evidence="1">Belongs to the sigma-70 factor family. ECF subfamily.</text>
</comment>
<organism evidence="8 9">
    <name type="scientific">Arthrobacter ginsengisoli</name>
    <dbReference type="NCBI Taxonomy" id="1356565"/>
    <lineage>
        <taxon>Bacteria</taxon>
        <taxon>Bacillati</taxon>
        <taxon>Actinomycetota</taxon>
        <taxon>Actinomycetes</taxon>
        <taxon>Micrococcales</taxon>
        <taxon>Micrococcaceae</taxon>
        <taxon>Arthrobacter</taxon>
    </lineage>
</organism>
<dbReference type="SUPFAM" id="SSF88659">
    <property type="entry name" value="Sigma3 and sigma4 domains of RNA polymerase sigma factors"/>
    <property type="match status" value="1"/>
</dbReference>
<comment type="caution">
    <text evidence="8">The sequence shown here is derived from an EMBL/GenBank/DDBJ whole genome shotgun (WGS) entry which is preliminary data.</text>
</comment>
<dbReference type="NCBIfam" id="TIGR02937">
    <property type="entry name" value="sigma70-ECF"/>
    <property type="match status" value="1"/>
</dbReference>
<feature type="domain" description="RNA polymerase sigma-70 region 2" evidence="6">
    <location>
        <begin position="128"/>
        <end position="192"/>
    </location>
</feature>
<dbReference type="Proteomes" id="UP001252243">
    <property type="component" value="Unassembled WGS sequence"/>
</dbReference>
<evidence type="ECO:0000313" key="9">
    <source>
        <dbReference type="Proteomes" id="UP001252243"/>
    </source>
</evidence>
<dbReference type="PANTHER" id="PTHR43133:SF59">
    <property type="entry name" value="ECF RNA POLYMERASE SIGMA FACTOR SIGR"/>
    <property type="match status" value="1"/>
</dbReference>
<name>A0ABU1UD36_9MICC</name>
<evidence type="ECO:0000256" key="3">
    <source>
        <dbReference type="ARBA" id="ARBA00023082"/>
    </source>
</evidence>
<reference evidence="8 9" key="1">
    <citation type="submission" date="2023-07" db="EMBL/GenBank/DDBJ databases">
        <title>Sorghum-associated microbial communities from plants grown in Nebraska, USA.</title>
        <authorList>
            <person name="Schachtman D."/>
        </authorList>
    </citation>
    <scope>NUCLEOTIDE SEQUENCE [LARGE SCALE GENOMIC DNA]</scope>
    <source>
        <strain evidence="8 9">BE167</strain>
    </source>
</reference>
<evidence type="ECO:0000259" key="6">
    <source>
        <dbReference type="Pfam" id="PF04542"/>
    </source>
</evidence>
<keyword evidence="3" id="KW-0731">Sigma factor</keyword>
<keyword evidence="4" id="KW-0804">Transcription</keyword>
<dbReference type="InterPro" id="IPR039425">
    <property type="entry name" value="RNA_pol_sigma-70-like"/>
</dbReference>
<evidence type="ECO:0000256" key="4">
    <source>
        <dbReference type="ARBA" id="ARBA00023163"/>
    </source>
</evidence>
<dbReference type="Gene3D" id="1.10.10.10">
    <property type="entry name" value="Winged helix-like DNA-binding domain superfamily/Winged helix DNA-binding domain"/>
    <property type="match status" value="1"/>
</dbReference>
<dbReference type="SUPFAM" id="SSF88946">
    <property type="entry name" value="Sigma2 domain of RNA polymerase sigma factors"/>
    <property type="match status" value="1"/>
</dbReference>
<accession>A0ABU1UD36</accession>
<dbReference type="Gene3D" id="1.10.1740.10">
    <property type="match status" value="1"/>
</dbReference>
<protein>
    <submittedName>
        <fullName evidence="8">RNA polymerase sigma-70 factor (ECF subfamily)</fullName>
    </submittedName>
</protein>
<dbReference type="InterPro" id="IPR007627">
    <property type="entry name" value="RNA_pol_sigma70_r2"/>
</dbReference>
<sequence>MKDSPATDTALKLTVQDPADPVALWGGAPHDGTVPATTGARRKVTVDLKAMSTMDPAVAATHEVAGNGATPAKSPAAGSAGALSEPVPEPGAELDPAARETFVDGQALDVATETTEERRVRFERDAMQYVDQLYSAAMRMARNPADAEDLVQEAYTKAFSAFHQYKPGTNLKAWLYRILTNTYINLYRKRQREPLQSNSDTIEDWQLARAESHTSSGLRSAEAEALDHLPDSDVKRALQAIPEEFRLAVYFADVEGFAYKEISDIMNTPIGTVMSRLHRGRKMLRDMLADYAAERGFRAADATAAAGSNKQENRK</sequence>
<dbReference type="Pfam" id="PF08281">
    <property type="entry name" value="Sigma70_r4_2"/>
    <property type="match status" value="1"/>
</dbReference>
<dbReference type="InterPro" id="IPR013324">
    <property type="entry name" value="RNA_pol_sigma_r3/r4-like"/>
</dbReference>
<dbReference type="InterPro" id="IPR013325">
    <property type="entry name" value="RNA_pol_sigma_r2"/>
</dbReference>
<keyword evidence="2" id="KW-0805">Transcription regulation</keyword>
<evidence type="ECO:0000256" key="1">
    <source>
        <dbReference type="ARBA" id="ARBA00010641"/>
    </source>
</evidence>
<evidence type="ECO:0000256" key="5">
    <source>
        <dbReference type="SAM" id="MobiDB-lite"/>
    </source>
</evidence>
<gene>
    <name evidence="8" type="ORF">J2X01_002310</name>
</gene>
<dbReference type="PANTHER" id="PTHR43133">
    <property type="entry name" value="RNA POLYMERASE ECF-TYPE SIGMA FACTO"/>
    <property type="match status" value="1"/>
</dbReference>
<dbReference type="InterPro" id="IPR014284">
    <property type="entry name" value="RNA_pol_sigma-70_dom"/>
</dbReference>
<evidence type="ECO:0000313" key="8">
    <source>
        <dbReference type="EMBL" id="MDR7083020.1"/>
    </source>
</evidence>
<evidence type="ECO:0000259" key="7">
    <source>
        <dbReference type="Pfam" id="PF08281"/>
    </source>
</evidence>
<dbReference type="Pfam" id="PF04542">
    <property type="entry name" value="Sigma70_r2"/>
    <property type="match status" value="1"/>
</dbReference>
<feature type="region of interest" description="Disordered" evidence="5">
    <location>
        <begin position="66"/>
        <end position="92"/>
    </location>
</feature>
<dbReference type="InterPro" id="IPR014293">
    <property type="entry name" value="RNA_pol_sigma70_actinobac"/>
</dbReference>
<dbReference type="EMBL" id="JAVDVQ010000008">
    <property type="protein sequence ID" value="MDR7083020.1"/>
    <property type="molecule type" value="Genomic_DNA"/>
</dbReference>
<feature type="domain" description="RNA polymerase sigma factor 70 region 4 type 2" evidence="7">
    <location>
        <begin position="234"/>
        <end position="284"/>
    </location>
</feature>
<dbReference type="CDD" id="cd06171">
    <property type="entry name" value="Sigma70_r4"/>
    <property type="match status" value="1"/>
</dbReference>
<dbReference type="InterPro" id="IPR013249">
    <property type="entry name" value="RNA_pol_sigma70_r4_t2"/>
</dbReference>